<keyword evidence="2" id="KW-0732">Signal</keyword>
<dbReference type="InterPro" id="IPR054215">
    <property type="entry name" value="DUF6923"/>
</dbReference>
<dbReference type="SUPFAM" id="SSF49899">
    <property type="entry name" value="Concanavalin A-like lectins/glucanases"/>
    <property type="match status" value="1"/>
</dbReference>
<dbReference type="EMBL" id="BMQN01000010">
    <property type="protein sequence ID" value="GGS01876.1"/>
    <property type="molecule type" value="Genomic_DNA"/>
</dbReference>
<feature type="chain" id="PRO_5046618891" description="DUF11 domain-containing protein" evidence="2">
    <location>
        <begin position="30"/>
        <end position="1101"/>
    </location>
</feature>
<name>A0ABQ2S6E1_9DEIO</name>
<evidence type="ECO:0000259" key="3">
    <source>
        <dbReference type="Pfam" id="PF01345"/>
    </source>
</evidence>
<evidence type="ECO:0000259" key="4">
    <source>
        <dbReference type="Pfam" id="PF21959"/>
    </source>
</evidence>
<feature type="signal peptide" evidence="2">
    <location>
        <begin position="1"/>
        <end position="29"/>
    </location>
</feature>
<dbReference type="InterPro" id="IPR047589">
    <property type="entry name" value="DUF11_rpt"/>
</dbReference>
<protein>
    <recommendedName>
        <fullName evidence="7">DUF11 domain-containing protein</fullName>
    </recommendedName>
</protein>
<feature type="domain" description="DUF11" evidence="3">
    <location>
        <begin position="293"/>
        <end position="416"/>
    </location>
</feature>
<dbReference type="Pfam" id="PF21959">
    <property type="entry name" value="DUF6923"/>
    <property type="match status" value="1"/>
</dbReference>
<dbReference type="InterPro" id="IPR051172">
    <property type="entry name" value="Chlamydia_OmcB"/>
</dbReference>
<evidence type="ECO:0000313" key="6">
    <source>
        <dbReference type="Proteomes" id="UP000644548"/>
    </source>
</evidence>
<comment type="caution">
    <text evidence="5">The sequence shown here is derived from an EMBL/GenBank/DDBJ whole genome shotgun (WGS) entry which is preliminary data.</text>
</comment>
<evidence type="ECO:0000256" key="1">
    <source>
        <dbReference type="SAM" id="MobiDB-lite"/>
    </source>
</evidence>
<evidence type="ECO:0008006" key="7">
    <source>
        <dbReference type="Google" id="ProtNLM"/>
    </source>
</evidence>
<organism evidence="5 6">
    <name type="scientific">Deinococcus sedimenti</name>
    <dbReference type="NCBI Taxonomy" id="1867090"/>
    <lineage>
        <taxon>Bacteria</taxon>
        <taxon>Thermotogati</taxon>
        <taxon>Deinococcota</taxon>
        <taxon>Deinococci</taxon>
        <taxon>Deinococcales</taxon>
        <taxon>Deinococcaceae</taxon>
        <taxon>Deinococcus</taxon>
    </lineage>
</organism>
<dbReference type="Gene3D" id="2.60.120.200">
    <property type="match status" value="1"/>
</dbReference>
<dbReference type="Gene3D" id="2.60.40.10">
    <property type="entry name" value="Immunoglobulins"/>
    <property type="match status" value="1"/>
</dbReference>
<feature type="domain" description="DUF11" evidence="3">
    <location>
        <begin position="687"/>
        <end position="788"/>
    </location>
</feature>
<feature type="domain" description="DUF11" evidence="3">
    <location>
        <begin position="847"/>
        <end position="966"/>
    </location>
</feature>
<dbReference type="NCBIfam" id="TIGR01451">
    <property type="entry name" value="B_ant_repeat"/>
    <property type="match status" value="2"/>
</dbReference>
<accession>A0ABQ2S6E1</accession>
<keyword evidence="6" id="KW-1185">Reference proteome</keyword>
<dbReference type="RefSeq" id="WP_189074052.1">
    <property type="nucleotide sequence ID" value="NZ_BMQN01000010.1"/>
</dbReference>
<dbReference type="PANTHER" id="PTHR34819">
    <property type="entry name" value="LARGE CYSTEINE-RICH PERIPLASMIC PROTEIN OMCB"/>
    <property type="match status" value="1"/>
</dbReference>
<feature type="region of interest" description="Disordered" evidence="1">
    <location>
        <begin position="397"/>
        <end position="421"/>
    </location>
</feature>
<dbReference type="InterPro" id="IPR001434">
    <property type="entry name" value="OmcB-like_DUF11"/>
</dbReference>
<dbReference type="Pfam" id="PF01345">
    <property type="entry name" value="DUF11"/>
    <property type="match status" value="3"/>
</dbReference>
<dbReference type="Proteomes" id="UP000644548">
    <property type="component" value="Unassembled WGS sequence"/>
</dbReference>
<proteinExistence type="predicted"/>
<sequence length="1101" mass="111218">MSSPRSRSARSLPRLLTALTALGVSVAGAQVTFPVQQNFKTNTAPGWTLGGNATLTSGGADASGDGWLRLTTNGNNQTGYALLNNAFSATQGVVVDFDFASWGGSGADGISFFLFDGATITPRIGAFGGSLGYAQKTAASGAVPSDIPGVANGFIGIGIDEYGNYSNPTEGRSLGPGFVQDAVAIRGPGNGAATTDYQYVTGAAVPFTLDITGTTTRPLQTGSNFRHARLIIQPNRSTTVQITNGQNAPTTIINNYAYAYAAPSTLKLGFGASTGGLTNFHEIRNVSITQPTDLKITKTDNSATAYAGGPIAYTITVTNAGQNTVPGAVLTDVVPATITGVTWTCAASSGSSCAAASGSGNNITTTSTLTAGGTATYTVQGTVSASASGTLSNTATVTAPNSHTDLDAGNNSATDTSAVTSAGTPYSCDARFYQLRVDASGTTSNLYLLDRRNLSSGGTSQWTTGFGTPLNALGFNDADGYFYALNITPFTSGAPYRLYRLGRNGAVEFYSTTLPAGGNIAAATVDAAGVMYIHKQGAETALYRIQLPTSVGGAANMMAPLTLTQSTAIFDLAFNPVDGFLYGVLSPGGALKINVANGQTTTLGSFAAVNATNAIGSAFFDVSGALYAYQNGGTYGLINTSNGTFTALATAIQASQSDGASCVFPDNRMDVVKSAGTVTAISTRTFDVPYTVTVKNTGPVTNPNVQVTENLRATFSAGTPALSLVAGPTVTSGTLTAQSAFDGTSNFALFNGSGSLAPGASATVTFTVRVAYPDTASVPASTAQQNNTVYASTAGTANAGHTFVSGTPVPPVDLLATDTSTNSSAVPTTANSDTPSATPVTLPDVTDLSIDKAGAAFAKSGDAIVYTLTVTNSGPRGATAVSVTDALPVGLTYVSSSPAATVSGQTLTWTLGTLAVSDTRTITVTASAPNETTLVSTAAARNLTNTATVSTMTAEPNTSNNTDAVTTQMIAAKLTKSVQNVTQKSAVGTAVGGLPGDVLEYCIAFQNIGGVALPNFLLTDDVPGNTAAQTNGYDQEPTAVPGSGVKLTRSATTYLTSSAADTDAGSLSTTAGQYGQGTLRVTLGSLAVGEQGSACFRTVIR</sequence>
<dbReference type="InterPro" id="IPR013783">
    <property type="entry name" value="Ig-like_fold"/>
</dbReference>
<dbReference type="InterPro" id="IPR013320">
    <property type="entry name" value="ConA-like_dom_sf"/>
</dbReference>
<reference evidence="6" key="1">
    <citation type="journal article" date="2019" name="Int. J. Syst. Evol. Microbiol.">
        <title>The Global Catalogue of Microorganisms (GCM) 10K type strain sequencing project: providing services to taxonomists for standard genome sequencing and annotation.</title>
        <authorList>
            <consortium name="The Broad Institute Genomics Platform"/>
            <consortium name="The Broad Institute Genome Sequencing Center for Infectious Disease"/>
            <person name="Wu L."/>
            <person name="Ma J."/>
        </authorList>
    </citation>
    <scope>NUCLEOTIDE SEQUENCE [LARGE SCALE GENOMIC DNA]</scope>
    <source>
        <strain evidence="6">JCM 31405</strain>
    </source>
</reference>
<dbReference type="Gene3D" id="2.60.40.3080">
    <property type="match status" value="1"/>
</dbReference>
<feature type="region of interest" description="Disordered" evidence="1">
    <location>
        <begin position="820"/>
        <end position="839"/>
    </location>
</feature>
<evidence type="ECO:0000313" key="5">
    <source>
        <dbReference type="EMBL" id="GGS01876.1"/>
    </source>
</evidence>
<dbReference type="PANTHER" id="PTHR34819:SF3">
    <property type="entry name" value="CELL SURFACE PROTEIN"/>
    <property type="match status" value="1"/>
</dbReference>
<feature type="domain" description="DUF6923" evidence="4">
    <location>
        <begin position="468"/>
        <end position="663"/>
    </location>
</feature>
<gene>
    <name evidence="5" type="ORF">GCM10008960_30670</name>
</gene>
<evidence type="ECO:0000256" key="2">
    <source>
        <dbReference type="SAM" id="SignalP"/>
    </source>
</evidence>